<dbReference type="PROSITE" id="PS50011">
    <property type="entry name" value="PROTEIN_KINASE_DOM"/>
    <property type="match status" value="1"/>
</dbReference>
<dbReference type="Proteomes" id="UP000541444">
    <property type="component" value="Unassembled WGS sequence"/>
</dbReference>
<evidence type="ECO:0000256" key="21">
    <source>
        <dbReference type="SAM" id="Phobius"/>
    </source>
</evidence>
<dbReference type="InterPro" id="IPR011009">
    <property type="entry name" value="Kinase-like_dom_sf"/>
</dbReference>
<evidence type="ECO:0000256" key="15">
    <source>
        <dbReference type="ARBA" id="ARBA00023170"/>
    </source>
</evidence>
<sequence length="844" mass="92825">MGMCCFLYLIYLLCSLFDPINAEKFDYPIANVSTTWTNSLALEHSVNFTDGSSVRAILLRGATGFYGPSFACGFYCNGNCSSFHFAVFIVYTNSGSRITNPNLGFPQLVWSANPNKPVKENSTLDLTKGGLALRDADGVLVWSTNITGSNIVGLNMTETGNLVLYDSKNYTLWQSFDDPTDALVPGQKLVLGKSLTAMANKAGDNSFALSVTNTGLFASINSDPPQFYYQEEVTGTKNSTKPSYVRFRNGSLALFILSAEPNKPDSVISTPLASSMQYMKLESDGHLKVYEWSDLSGWIVVADLLTGILAECGYPLVCGNYGICSNGQCSCPGPLGTGGDDNTTFRQLSARQPSLGCSRITPLSCEDTKYHRLVDLNDIMYFYSPPDITRTDIGSCKNACLTNCSCEAALFQYGSNSSDGDCYLPTQVFSLVNNVKEETHYNSSAFIKVQVSPVIPSSSPSSDPKFKTAGTATIVGSSVGATVGVSLLVFVILFLIRKKKNVEEEDDEEYLDLVPGMPTRFAYEDLKLATNNFSTQLGQGGFGSVYEGALINGTKIAVKCLDGLGQVKKSFLAEVETIGSVHHVNLVRLVGFCVDKTHRLLVYEYMCNGSLEKWIFPKTEEHILDWKTRQSIISDIAKGLTYLHEQCRQKIVHLDIKPQNILLDANFNAKVSDFGLSKLIERDGGEVMTTMRGTPGYMAPEWLSSVITEKVDVYSFGIVVMEIVCGRKNLDRSQPEERMHLLRLLKEDKGCNIIDKNSDDMLLHREETTEMMKVAAWCLQSDFARRPSMSVVVKVLEGVMEVEPSLDYNFSSGITPMTTAKDLDKQVQFRDSTPLLPSLLSGPR</sequence>
<dbReference type="InterPro" id="IPR051343">
    <property type="entry name" value="G-type_lectin_kinases/EP1-like"/>
</dbReference>
<dbReference type="GO" id="GO:0016020">
    <property type="term" value="C:membrane"/>
    <property type="evidence" value="ECO:0007669"/>
    <property type="project" value="UniProtKB-SubCell"/>
</dbReference>
<keyword evidence="26" id="KW-1185">Reference proteome</keyword>
<evidence type="ECO:0000256" key="12">
    <source>
        <dbReference type="ARBA" id="ARBA00022989"/>
    </source>
</evidence>
<evidence type="ECO:0000256" key="17">
    <source>
        <dbReference type="ARBA" id="ARBA00047899"/>
    </source>
</evidence>
<feature type="domain" description="Protein kinase" evidence="23">
    <location>
        <begin position="531"/>
        <end position="806"/>
    </location>
</feature>
<dbReference type="PANTHER" id="PTHR47976">
    <property type="entry name" value="G-TYPE LECTIN S-RECEPTOR-LIKE SERINE/THREONINE-PROTEIN KINASE SD2-5"/>
    <property type="match status" value="1"/>
</dbReference>
<dbReference type="Pfam" id="PF01453">
    <property type="entry name" value="B_lectin"/>
    <property type="match status" value="1"/>
</dbReference>
<dbReference type="EMBL" id="JACGCM010000440">
    <property type="protein sequence ID" value="KAF6172269.1"/>
    <property type="molecule type" value="Genomic_DNA"/>
</dbReference>
<evidence type="ECO:0000256" key="18">
    <source>
        <dbReference type="ARBA" id="ARBA00048679"/>
    </source>
</evidence>
<dbReference type="CDD" id="cd01098">
    <property type="entry name" value="PAN_AP_plant"/>
    <property type="match status" value="1"/>
</dbReference>
<dbReference type="CDD" id="cd14066">
    <property type="entry name" value="STKc_IRAK"/>
    <property type="match status" value="1"/>
</dbReference>
<feature type="signal peptide" evidence="22">
    <location>
        <begin position="1"/>
        <end position="22"/>
    </location>
</feature>
<dbReference type="Gene3D" id="1.10.510.10">
    <property type="entry name" value="Transferase(Phosphotransferase) domain 1"/>
    <property type="match status" value="1"/>
</dbReference>
<evidence type="ECO:0000256" key="2">
    <source>
        <dbReference type="ARBA" id="ARBA00022527"/>
    </source>
</evidence>
<keyword evidence="6 21" id="KW-0812">Transmembrane</keyword>
<dbReference type="PIRSF" id="PIRSF000641">
    <property type="entry name" value="SRK"/>
    <property type="match status" value="1"/>
</dbReference>
<keyword evidence="9 19" id="KW-0547">Nucleotide-binding</keyword>
<evidence type="ECO:0000256" key="6">
    <source>
        <dbReference type="ARBA" id="ARBA00022692"/>
    </source>
</evidence>
<organism evidence="25 26">
    <name type="scientific">Kingdonia uniflora</name>
    <dbReference type="NCBI Taxonomy" id="39325"/>
    <lineage>
        <taxon>Eukaryota</taxon>
        <taxon>Viridiplantae</taxon>
        <taxon>Streptophyta</taxon>
        <taxon>Embryophyta</taxon>
        <taxon>Tracheophyta</taxon>
        <taxon>Spermatophyta</taxon>
        <taxon>Magnoliopsida</taxon>
        <taxon>Ranunculales</taxon>
        <taxon>Circaeasteraceae</taxon>
        <taxon>Kingdonia</taxon>
    </lineage>
</organism>
<evidence type="ECO:0000256" key="20">
    <source>
        <dbReference type="PROSITE-ProRule" id="PRU10141"/>
    </source>
</evidence>
<keyword evidence="10 19" id="KW-0418">Kinase</keyword>
<dbReference type="SUPFAM" id="SSF56112">
    <property type="entry name" value="Protein kinase-like (PK-like)"/>
    <property type="match status" value="1"/>
</dbReference>
<evidence type="ECO:0000256" key="7">
    <source>
        <dbReference type="ARBA" id="ARBA00022729"/>
    </source>
</evidence>
<dbReference type="Gene3D" id="2.90.10.10">
    <property type="entry name" value="Bulb-type lectin domain"/>
    <property type="match status" value="1"/>
</dbReference>
<keyword evidence="11 19" id="KW-0067">ATP-binding</keyword>
<comment type="caution">
    <text evidence="25">The sequence shown here is derived from an EMBL/GenBank/DDBJ whole genome shotgun (WGS) entry which is preliminary data.</text>
</comment>
<dbReference type="FunFam" id="3.30.200.20:FF:000178">
    <property type="entry name" value="serine/threonine-protein kinase PBS1-like"/>
    <property type="match status" value="1"/>
</dbReference>
<dbReference type="AlphaFoldDB" id="A0A7J7NYL3"/>
<evidence type="ECO:0000259" key="24">
    <source>
        <dbReference type="PROSITE" id="PS50927"/>
    </source>
</evidence>
<dbReference type="SUPFAM" id="SSF51110">
    <property type="entry name" value="alpha-D-mannose-specific plant lectins"/>
    <property type="match status" value="1"/>
</dbReference>
<protein>
    <recommendedName>
        <fullName evidence="19">Receptor-like serine/threonine-protein kinase</fullName>
        <ecNumber evidence="19">2.7.11.1</ecNumber>
    </recommendedName>
</protein>
<evidence type="ECO:0000256" key="3">
    <source>
        <dbReference type="ARBA" id="ARBA00022536"/>
    </source>
</evidence>
<evidence type="ECO:0000313" key="26">
    <source>
        <dbReference type="Proteomes" id="UP000541444"/>
    </source>
</evidence>
<evidence type="ECO:0000256" key="16">
    <source>
        <dbReference type="ARBA" id="ARBA00023180"/>
    </source>
</evidence>
<evidence type="ECO:0000256" key="10">
    <source>
        <dbReference type="ARBA" id="ARBA00022777"/>
    </source>
</evidence>
<evidence type="ECO:0000256" key="14">
    <source>
        <dbReference type="ARBA" id="ARBA00023157"/>
    </source>
</evidence>
<keyword evidence="8" id="KW-0430">Lectin</keyword>
<keyword evidence="16" id="KW-0325">Glycoprotein</keyword>
<keyword evidence="12 21" id="KW-1133">Transmembrane helix</keyword>
<dbReference type="InterPro" id="IPR001480">
    <property type="entry name" value="Bulb-type_lectin_dom"/>
</dbReference>
<dbReference type="GO" id="GO:0030246">
    <property type="term" value="F:carbohydrate binding"/>
    <property type="evidence" value="ECO:0007669"/>
    <property type="project" value="UniProtKB-KW"/>
</dbReference>
<accession>A0A7J7NYL3</accession>
<evidence type="ECO:0000256" key="4">
    <source>
        <dbReference type="ARBA" id="ARBA00022553"/>
    </source>
</evidence>
<evidence type="ECO:0000256" key="13">
    <source>
        <dbReference type="ARBA" id="ARBA00023136"/>
    </source>
</evidence>
<dbReference type="FunFam" id="1.10.510.10:FF:000248">
    <property type="entry name" value="S-receptor-like kinase 5"/>
    <property type="match status" value="1"/>
</dbReference>
<evidence type="ECO:0000256" key="11">
    <source>
        <dbReference type="ARBA" id="ARBA00022840"/>
    </source>
</evidence>
<dbReference type="PROSITE" id="PS00108">
    <property type="entry name" value="PROTEIN_KINASE_ST"/>
    <property type="match status" value="1"/>
</dbReference>
<keyword evidence="7 22" id="KW-0732">Signal</keyword>
<keyword evidence="3" id="KW-0245">EGF-like domain</keyword>
<dbReference type="GO" id="GO:0004674">
    <property type="term" value="F:protein serine/threonine kinase activity"/>
    <property type="evidence" value="ECO:0007669"/>
    <property type="project" value="UniProtKB-KW"/>
</dbReference>
<keyword evidence="2 19" id="KW-0723">Serine/threonine-protein kinase</keyword>
<comment type="similarity">
    <text evidence="19">Belongs to the protein kinase superfamily. Ser/Thr protein kinase family.</text>
</comment>
<dbReference type="InterPro" id="IPR024171">
    <property type="entry name" value="SRK-like_kinase"/>
</dbReference>
<evidence type="ECO:0000256" key="9">
    <source>
        <dbReference type="ARBA" id="ARBA00022741"/>
    </source>
</evidence>
<reference evidence="25 26" key="1">
    <citation type="journal article" date="2020" name="IScience">
        <title>Genome Sequencing of the Endangered Kingdonia uniflora (Circaeasteraceae, Ranunculales) Reveals Potential Mechanisms of Evolutionary Specialization.</title>
        <authorList>
            <person name="Sun Y."/>
            <person name="Deng T."/>
            <person name="Zhang A."/>
            <person name="Moore M.J."/>
            <person name="Landis J.B."/>
            <person name="Lin N."/>
            <person name="Zhang H."/>
            <person name="Zhang X."/>
            <person name="Huang J."/>
            <person name="Zhang X."/>
            <person name="Sun H."/>
            <person name="Wang H."/>
        </authorList>
    </citation>
    <scope>NUCLEOTIDE SEQUENCE [LARGE SCALE GENOMIC DNA]</scope>
    <source>
        <strain evidence="25">TB1705</strain>
        <tissue evidence="25">Leaf</tissue>
    </source>
</reference>
<dbReference type="InterPro" id="IPR036426">
    <property type="entry name" value="Bulb-type_lectin_dom_sf"/>
</dbReference>
<keyword evidence="15" id="KW-0675">Receptor</keyword>
<dbReference type="InterPro" id="IPR000719">
    <property type="entry name" value="Prot_kinase_dom"/>
</dbReference>
<evidence type="ECO:0000313" key="25">
    <source>
        <dbReference type="EMBL" id="KAF6172269.1"/>
    </source>
</evidence>
<evidence type="ECO:0000256" key="1">
    <source>
        <dbReference type="ARBA" id="ARBA00004479"/>
    </source>
</evidence>
<evidence type="ECO:0000256" key="22">
    <source>
        <dbReference type="SAM" id="SignalP"/>
    </source>
</evidence>
<feature type="transmembrane region" description="Helical" evidence="21">
    <location>
        <begin position="474"/>
        <end position="496"/>
    </location>
</feature>
<dbReference type="PROSITE" id="PS00107">
    <property type="entry name" value="PROTEIN_KINASE_ATP"/>
    <property type="match status" value="1"/>
</dbReference>
<evidence type="ECO:0000256" key="5">
    <source>
        <dbReference type="ARBA" id="ARBA00022679"/>
    </source>
</evidence>
<keyword evidence="14" id="KW-1015">Disulfide bond</keyword>
<dbReference type="Gene3D" id="3.30.200.20">
    <property type="entry name" value="Phosphorylase Kinase, domain 1"/>
    <property type="match status" value="1"/>
</dbReference>
<dbReference type="CDD" id="cd00028">
    <property type="entry name" value="B_lectin"/>
    <property type="match status" value="1"/>
</dbReference>
<keyword evidence="4" id="KW-0597">Phosphoprotein</keyword>
<feature type="binding site" evidence="20">
    <location>
        <position position="559"/>
    </location>
    <ligand>
        <name>ATP</name>
        <dbReference type="ChEBI" id="CHEBI:30616"/>
    </ligand>
</feature>
<proteinExistence type="inferred from homology"/>
<dbReference type="GO" id="GO:0005524">
    <property type="term" value="F:ATP binding"/>
    <property type="evidence" value="ECO:0007669"/>
    <property type="project" value="UniProtKB-UniRule"/>
</dbReference>
<keyword evidence="13 21" id="KW-0472">Membrane</keyword>
<dbReference type="InterPro" id="IPR017441">
    <property type="entry name" value="Protein_kinase_ATP_BS"/>
</dbReference>
<comment type="catalytic activity">
    <reaction evidence="17 19">
        <text>L-threonyl-[protein] + ATP = O-phospho-L-threonyl-[protein] + ADP + H(+)</text>
        <dbReference type="Rhea" id="RHEA:46608"/>
        <dbReference type="Rhea" id="RHEA-COMP:11060"/>
        <dbReference type="Rhea" id="RHEA-COMP:11605"/>
        <dbReference type="ChEBI" id="CHEBI:15378"/>
        <dbReference type="ChEBI" id="CHEBI:30013"/>
        <dbReference type="ChEBI" id="CHEBI:30616"/>
        <dbReference type="ChEBI" id="CHEBI:61977"/>
        <dbReference type="ChEBI" id="CHEBI:456216"/>
        <dbReference type="EC" id="2.7.11.1"/>
    </reaction>
</comment>
<evidence type="ECO:0000259" key="23">
    <source>
        <dbReference type="PROSITE" id="PS50011"/>
    </source>
</evidence>
<dbReference type="PROSITE" id="PS50927">
    <property type="entry name" value="BULB_LECTIN"/>
    <property type="match status" value="1"/>
</dbReference>
<comment type="catalytic activity">
    <reaction evidence="18 19">
        <text>L-seryl-[protein] + ATP = O-phospho-L-seryl-[protein] + ADP + H(+)</text>
        <dbReference type="Rhea" id="RHEA:17989"/>
        <dbReference type="Rhea" id="RHEA-COMP:9863"/>
        <dbReference type="Rhea" id="RHEA-COMP:11604"/>
        <dbReference type="ChEBI" id="CHEBI:15378"/>
        <dbReference type="ChEBI" id="CHEBI:29999"/>
        <dbReference type="ChEBI" id="CHEBI:30616"/>
        <dbReference type="ChEBI" id="CHEBI:83421"/>
        <dbReference type="ChEBI" id="CHEBI:456216"/>
        <dbReference type="EC" id="2.7.11.1"/>
    </reaction>
</comment>
<name>A0A7J7NYL3_9MAGN</name>
<feature type="chain" id="PRO_5029603475" description="Receptor-like serine/threonine-protein kinase" evidence="22">
    <location>
        <begin position="23"/>
        <end position="844"/>
    </location>
</feature>
<dbReference type="FunFam" id="2.90.10.10:FF:000039">
    <property type="entry name" value="G-type lectin S-receptor-like serine/threonine-protein kinase SD2-5"/>
    <property type="match status" value="1"/>
</dbReference>
<dbReference type="EC" id="2.7.11.1" evidence="19"/>
<keyword evidence="5 19" id="KW-0808">Transferase</keyword>
<evidence type="ECO:0000256" key="8">
    <source>
        <dbReference type="ARBA" id="ARBA00022734"/>
    </source>
</evidence>
<dbReference type="InterPro" id="IPR008271">
    <property type="entry name" value="Ser/Thr_kinase_AS"/>
</dbReference>
<evidence type="ECO:0000256" key="19">
    <source>
        <dbReference type="PIRNR" id="PIRNR000641"/>
    </source>
</evidence>
<dbReference type="OrthoDB" id="4062651at2759"/>
<feature type="domain" description="Bulb-type lectin" evidence="24">
    <location>
        <begin position="50"/>
        <end position="177"/>
    </location>
</feature>
<comment type="subcellular location">
    <subcellularLocation>
        <location evidence="1">Membrane</location>
        <topology evidence="1">Single-pass type I membrane protein</topology>
    </subcellularLocation>
</comment>
<dbReference type="SMART" id="SM00108">
    <property type="entry name" value="B_lectin"/>
    <property type="match status" value="1"/>
</dbReference>
<dbReference type="SMART" id="SM00220">
    <property type="entry name" value="S_TKc"/>
    <property type="match status" value="1"/>
</dbReference>
<gene>
    <name evidence="25" type="ORF">GIB67_024891</name>
</gene>
<dbReference type="PANTHER" id="PTHR47976:SF30">
    <property type="entry name" value="RECEPTOR-LIKE SERINE_THREONINE-PROTEIN KINASE"/>
    <property type="match status" value="1"/>
</dbReference>
<dbReference type="Pfam" id="PF00069">
    <property type="entry name" value="Pkinase"/>
    <property type="match status" value="1"/>
</dbReference>